<evidence type="ECO:0000256" key="1">
    <source>
        <dbReference type="SAM" id="SignalP"/>
    </source>
</evidence>
<gene>
    <name evidence="2" type="ORF">FHX46_002415</name>
</gene>
<reference evidence="2 3" key="1">
    <citation type="submission" date="2020-03" db="EMBL/GenBank/DDBJ databases">
        <title>Sequencing the genomes of 1000 actinobacteria strains.</title>
        <authorList>
            <person name="Klenk H.-P."/>
        </authorList>
    </citation>
    <scope>NUCLEOTIDE SEQUENCE [LARGE SCALE GENOMIC DNA]</scope>
    <source>
        <strain evidence="2 3">DSM 45668</strain>
    </source>
</reference>
<keyword evidence="3" id="KW-1185">Reference proteome</keyword>
<accession>A0ABX0SWH4</accession>
<keyword evidence="1" id="KW-0732">Signal</keyword>
<evidence type="ECO:0000313" key="3">
    <source>
        <dbReference type="Proteomes" id="UP000754495"/>
    </source>
</evidence>
<evidence type="ECO:0008006" key="4">
    <source>
        <dbReference type="Google" id="ProtNLM"/>
    </source>
</evidence>
<dbReference type="PROSITE" id="PS51257">
    <property type="entry name" value="PROKAR_LIPOPROTEIN"/>
    <property type="match status" value="1"/>
</dbReference>
<proteinExistence type="predicted"/>
<name>A0ABX0SWH4_9PSEU</name>
<protein>
    <recommendedName>
        <fullName evidence="4">Lipoprotein</fullName>
    </recommendedName>
</protein>
<comment type="caution">
    <text evidence="2">The sequence shown here is derived from an EMBL/GenBank/DDBJ whole genome shotgun (WGS) entry which is preliminary data.</text>
</comment>
<evidence type="ECO:0000313" key="2">
    <source>
        <dbReference type="EMBL" id="NIH79885.1"/>
    </source>
</evidence>
<feature type="signal peptide" evidence="1">
    <location>
        <begin position="1"/>
        <end position="23"/>
    </location>
</feature>
<dbReference type="RefSeq" id="WP_167113364.1">
    <property type="nucleotide sequence ID" value="NZ_JAANOU010000001.1"/>
</dbReference>
<dbReference type="Proteomes" id="UP000754495">
    <property type="component" value="Unassembled WGS sequence"/>
</dbReference>
<dbReference type="EMBL" id="JAANOU010000001">
    <property type="protein sequence ID" value="NIH79885.1"/>
    <property type="molecule type" value="Genomic_DNA"/>
</dbReference>
<organism evidence="2 3">
    <name type="scientific">Amycolatopsis viridis</name>
    <dbReference type="NCBI Taxonomy" id="185678"/>
    <lineage>
        <taxon>Bacteria</taxon>
        <taxon>Bacillati</taxon>
        <taxon>Actinomycetota</taxon>
        <taxon>Actinomycetes</taxon>
        <taxon>Pseudonocardiales</taxon>
        <taxon>Pseudonocardiaceae</taxon>
        <taxon>Amycolatopsis</taxon>
    </lineage>
</organism>
<sequence>MRKGTAFAGLALAVMLTACSAGSASSYTDSAVVSAQEGLAAVGTLHRIIQAHQQGHLFPTFTTAAVDDVMATATKALDDVDNQQPSAPGARRIYDELHPRLQDAVAQATGAQEALESGDAGRITAADTQLVRVTGELTDFVESHR</sequence>
<feature type="chain" id="PRO_5046796371" description="Lipoprotein" evidence="1">
    <location>
        <begin position="24"/>
        <end position="145"/>
    </location>
</feature>